<sequence>MGTMRLMVAGALLYNALFVAATSAGGSDVLQRTASCAKALQESPAEKQELESAKERCVAEQGGLERIIAKLNEENQSEAEGMRGPLHSGLTGLLTSSLRSPTAVQILKCITKGRGLLLPDDSLDTAGLNARLQLRVTGSGLEDSVRMAIEQCGAINQYAVDEYLLCVIHRCAINSPVT</sequence>
<dbReference type="KEGG" id="hazt:108681594"/>
<gene>
    <name evidence="3" type="primary">LOC108681594</name>
</gene>
<organism evidence="2 3">
    <name type="scientific">Hyalella azteca</name>
    <name type="common">Amphipod</name>
    <dbReference type="NCBI Taxonomy" id="294128"/>
    <lineage>
        <taxon>Eukaryota</taxon>
        <taxon>Metazoa</taxon>
        <taxon>Ecdysozoa</taxon>
        <taxon>Arthropoda</taxon>
        <taxon>Crustacea</taxon>
        <taxon>Multicrustacea</taxon>
        <taxon>Malacostraca</taxon>
        <taxon>Eumalacostraca</taxon>
        <taxon>Peracarida</taxon>
        <taxon>Amphipoda</taxon>
        <taxon>Senticaudata</taxon>
        <taxon>Talitrida</taxon>
        <taxon>Talitroidea</taxon>
        <taxon>Hyalellidae</taxon>
        <taxon>Hyalella</taxon>
    </lineage>
</organism>
<feature type="chain" id="PRO_5034319789" evidence="1">
    <location>
        <begin position="22"/>
        <end position="178"/>
    </location>
</feature>
<evidence type="ECO:0000313" key="2">
    <source>
        <dbReference type="Proteomes" id="UP000694843"/>
    </source>
</evidence>
<dbReference type="AlphaFoldDB" id="A0A8B7PJF9"/>
<protein>
    <submittedName>
        <fullName evidence="3">Uncharacterized protein LOC108681594 isoform X1</fullName>
    </submittedName>
</protein>
<reference evidence="3" key="1">
    <citation type="submission" date="2025-08" db="UniProtKB">
        <authorList>
            <consortium name="RefSeq"/>
        </authorList>
    </citation>
    <scope>IDENTIFICATION</scope>
    <source>
        <tissue evidence="3">Whole organism</tissue>
    </source>
</reference>
<feature type="signal peptide" evidence="1">
    <location>
        <begin position="1"/>
        <end position="21"/>
    </location>
</feature>
<dbReference type="Proteomes" id="UP000694843">
    <property type="component" value="Unplaced"/>
</dbReference>
<evidence type="ECO:0000313" key="3">
    <source>
        <dbReference type="RefSeq" id="XP_018026130.1"/>
    </source>
</evidence>
<keyword evidence="1" id="KW-0732">Signal</keyword>
<accession>A0A8B7PJF9</accession>
<dbReference type="GeneID" id="108681594"/>
<evidence type="ECO:0000256" key="1">
    <source>
        <dbReference type="SAM" id="SignalP"/>
    </source>
</evidence>
<keyword evidence="2" id="KW-1185">Reference proteome</keyword>
<dbReference type="RefSeq" id="XP_018026130.1">
    <property type="nucleotide sequence ID" value="XM_018170641.2"/>
</dbReference>
<proteinExistence type="predicted"/>
<name>A0A8B7PJF9_HYAAZ</name>